<dbReference type="Pfam" id="PF13508">
    <property type="entry name" value="Acetyltransf_7"/>
    <property type="match status" value="1"/>
</dbReference>
<dbReference type="PANTHER" id="PTHR13947">
    <property type="entry name" value="GNAT FAMILY N-ACETYLTRANSFERASE"/>
    <property type="match status" value="1"/>
</dbReference>
<accession>A0A0R2IT57</accession>
<dbReference type="CDD" id="cd04301">
    <property type="entry name" value="NAT_SF"/>
    <property type="match status" value="1"/>
</dbReference>
<proteinExistence type="predicted"/>
<organism evidence="3 4">
    <name type="scientific">Pediococcus cellicola</name>
    <dbReference type="NCBI Taxonomy" id="319652"/>
    <lineage>
        <taxon>Bacteria</taxon>
        <taxon>Bacillati</taxon>
        <taxon>Bacillota</taxon>
        <taxon>Bacilli</taxon>
        <taxon>Lactobacillales</taxon>
        <taxon>Lactobacillaceae</taxon>
        <taxon>Pediococcus</taxon>
    </lineage>
</organism>
<dbReference type="PATRIC" id="fig|319652.3.peg.610"/>
<dbReference type="STRING" id="319652.IV80_GL000603"/>
<dbReference type="SUPFAM" id="SSF55729">
    <property type="entry name" value="Acyl-CoA N-acyltransferases (Nat)"/>
    <property type="match status" value="1"/>
</dbReference>
<dbReference type="InterPro" id="IPR050769">
    <property type="entry name" value="NAT_camello-type"/>
</dbReference>
<dbReference type="Gene3D" id="3.40.630.30">
    <property type="match status" value="1"/>
</dbReference>
<evidence type="ECO:0000259" key="2">
    <source>
        <dbReference type="PROSITE" id="PS51186"/>
    </source>
</evidence>
<evidence type="ECO:0000313" key="4">
    <source>
        <dbReference type="Proteomes" id="UP000051568"/>
    </source>
</evidence>
<dbReference type="RefSeq" id="WP_236699599.1">
    <property type="nucleotide sequence ID" value="NZ_BJVH01000017.1"/>
</dbReference>
<dbReference type="InterPro" id="IPR000182">
    <property type="entry name" value="GNAT_dom"/>
</dbReference>
<comment type="caution">
    <text evidence="3">The sequence shown here is derived from an EMBL/GenBank/DDBJ whole genome shotgun (WGS) entry which is preliminary data.</text>
</comment>
<protein>
    <submittedName>
        <fullName evidence="3">Acetyltransferase</fullName>
    </submittedName>
</protein>
<feature type="domain" description="N-acetyltransferase" evidence="2">
    <location>
        <begin position="2"/>
        <end position="160"/>
    </location>
</feature>
<gene>
    <name evidence="3" type="ORF">IV80_GL000603</name>
</gene>
<dbReference type="EMBL" id="JQBR01000015">
    <property type="protein sequence ID" value="KRN64906.1"/>
    <property type="molecule type" value="Genomic_DNA"/>
</dbReference>
<keyword evidence="1 3" id="KW-0808">Transferase</keyword>
<reference evidence="3 4" key="1">
    <citation type="journal article" date="2015" name="Genome Announc.">
        <title>Expanding the biotechnology potential of lactobacilli through comparative genomics of 213 strains and associated genera.</title>
        <authorList>
            <person name="Sun Z."/>
            <person name="Harris H.M."/>
            <person name="McCann A."/>
            <person name="Guo C."/>
            <person name="Argimon S."/>
            <person name="Zhang W."/>
            <person name="Yang X."/>
            <person name="Jeffery I.B."/>
            <person name="Cooney J.C."/>
            <person name="Kagawa T.F."/>
            <person name="Liu W."/>
            <person name="Song Y."/>
            <person name="Salvetti E."/>
            <person name="Wrobel A."/>
            <person name="Rasinkangas P."/>
            <person name="Parkhill J."/>
            <person name="Rea M.C."/>
            <person name="O'Sullivan O."/>
            <person name="Ritari J."/>
            <person name="Douillard F.P."/>
            <person name="Paul Ross R."/>
            <person name="Yang R."/>
            <person name="Briner A.E."/>
            <person name="Felis G.E."/>
            <person name="de Vos W.M."/>
            <person name="Barrangou R."/>
            <person name="Klaenhammer T.R."/>
            <person name="Caufield P.W."/>
            <person name="Cui Y."/>
            <person name="Zhang H."/>
            <person name="O'Toole P.W."/>
        </authorList>
    </citation>
    <scope>NUCLEOTIDE SEQUENCE [LARGE SCALE GENOMIC DNA]</scope>
    <source>
        <strain evidence="3 4">DSM 17757</strain>
    </source>
</reference>
<dbReference type="PANTHER" id="PTHR13947:SF37">
    <property type="entry name" value="LD18367P"/>
    <property type="match status" value="1"/>
</dbReference>
<dbReference type="Proteomes" id="UP000051568">
    <property type="component" value="Unassembled WGS sequence"/>
</dbReference>
<dbReference type="GO" id="GO:0008080">
    <property type="term" value="F:N-acetyltransferase activity"/>
    <property type="evidence" value="ECO:0007669"/>
    <property type="project" value="InterPro"/>
</dbReference>
<keyword evidence="4" id="KW-1185">Reference proteome</keyword>
<evidence type="ECO:0000256" key="1">
    <source>
        <dbReference type="ARBA" id="ARBA00022679"/>
    </source>
</evidence>
<evidence type="ECO:0000313" key="3">
    <source>
        <dbReference type="EMBL" id="KRN64906.1"/>
    </source>
</evidence>
<dbReference type="AlphaFoldDB" id="A0A0R2IT57"/>
<dbReference type="PROSITE" id="PS51186">
    <property type="entry name" value="GNAT"/>
    <property type="match status" value="1"/>
</dbReference>
<sequence>MLKIRKIEPNDDQAVKKIIQDCLRDAHLNIPGTAYFDPQLDSLAEYYNNLPKSIYWVVFDDLKKEVVGGCGVGPVPGHPDICELQKLYLKPEARGHGLSKILLKKALEFAQVYYQKMYVVTDTKLAVANVLYQHAGFTKLDHPLTGDEHLACDTQYLKNI</sequence>
<name>A0A0R2IT57_9LACO</name>
<dbReference type="InterPro" id="IPR016181">
    <property type="entry name" value="Acyl_CoA_acyltransferase"/>
</dbReference>